<evidence type="ECO:0000313" key="6">
    <source>
        <dbReference type="Proteomes" id="UP001172684"/>
    </source>
</evidence>
<feature type="compositionally biased region" description="Low complexity" evidence="4">
    <location>
        <begin position="337"/>
        <end position="347"/>
    </location>
</feature>
<feature type="region of interest" description="Disordered" evidence="4">
    <location>
        <begin position="330"/>
        <end position="477"/>
    </location>
</feature>
<dbReference type="PANTHER" id="PTHR12558">
    <property type="entry name" value="CELL DIVISION CYCLE 16,23,27"/>
    <property type="match status" value="1"/>
</dbReference>
<accession>A0ABQ9NUV4</accession>
<proteinExistence type="inferred from homology"/>
<dbReference type="Pfam" id="PF00515">
    <property type="entry name" value="TPR_1"/>
    <property type="match status" value="2"/>
</dbReference>
<name>A0ABQ9NUV4_9PEZI</name>
<comment type="similarity">
    <text evidence="2">Belongs to the APC3/CDC27 family.</text>
</comment>
<sequence>MSPNPAIATQLRQLIYYHLDNDLTQNAFFLAGRLHALEPRSPEASHLVALCCLRLGRLKATYDYSRDKGGRGQHLGCAYVFAQACLGLERYTDGIGALDRARGLWGGRNHWNKHSESSRRHLPDAAAVNCLLGRLWRAYGDTKKAVDCYVEALKLNPFMWDAFLDLCDMGIIIRPSNIFKMTPEMIAFLTTSTSSNGSLEGSPPQNIPLQPQVNVSNQSLATPGNDPFNPTTRNVGEVGLNLGGPNLFSRLNGSMPVPNGSNTQLQDWDSPTVNGGAHDDDIMMGDAAGPVGHAQAMEPPQAPMRAKTRPLQHLVPGGPREAPKMRTISTRSRIKTGSETTDTSEGSRLAMPSNHKRTISGHASQASSALELDPTAAPQQQRRSARIWGQLARPSSSKLASTAAKDLESQEKGELRKARATGTKGRSATGSTVGRVVSGNRKLEPSDRDAKELRPPSVASGISTASQRTLAPQAEPRRDQEALQWLLDLFAKLGSGYYSLSRYQCQAALQTFASMAPQQRETPWVLAQIGKAYHERNAYTEAEEVFQRIKKMAPSRMEDMEVYSTVLWHLKKETDLAYLSHELIEADRLCPQAWCAIGNSFSLQREHEQAIKCFKRATQLDPKFAYAFTLQGHEYIANEEFDKALYAYRCAISADHRHYNGWYGLGLVYEKMGKYEIAEKHYKSAAQINSSNSVLVVRIGMVLEKMKKPQAALIQYSHACEIDPRSAMSRFKKARALMNLHHPKEAFRELQILKDIAPDEANVHFTLGRVYKKVGDRASALRHFTIALNLDPKAASYIKEAMESLEEEDDDFDPEEGDV</sequence>
<feature type="compositionally biased region" description="Basic and acidic residues" evidence="4">
    <location>
        <begin position="441"/>
        <end position="454"/>
    </location>
</feature>
<organism evidence="5 6">
    <name type="scientific">Coniosporium apollinis</name>
    <dbReference type="NCBI Taxonomy" id="61459"/>
    <lineage>
        <taxon>Eukaryota</taxon>
        <taxon>Fungi</taxon>
        <taxon>Dikarya</taxon>
        <taxon>Ascomycota</taxon>
        <taxon>Pezizomycotina</taxon>
        <taxon>Dothideomycetes</taxon>
        <taxon>Dothideomycetes incertae sedis</taxon>
        <taxon>Coniosporium</taxon>
    </lineage>
</organism>
<dbReference type="InterPro" id="IPR011990">
    <property type="entry name" value="TPR-like_helical_dom_sf"/>
</dbReference>
<evidence type="ECO:0000313" key="5">
    <source>
        <dbReference type="EMBL" id="KAJ9666182.1"/>
    </source>
</evidence>
<evidence type="ECO:0000256" key="2">
    <source>
        <dbReference type="ARBA" id="ARBA00038210"/>
    </source>
</evidence>
<comment type="caution">
    <text evidence="5">The sequence shown here is derived from an EMBL/GenBank/DDBJ whole genome shotgun (WGS) entry which is preliminary data.</text>
</comment>
<dbReference type="SUPFAM" id="SSF48452">
    <property type="entry name" value="TPR-like"/>
    <property type="match status" value="1"/>
</dbReference>
<evidence type="ECO:0000256" key="4">
    <source>
        <dbReference type="SAM" id="MobiDB-lite"/>
    </source>
</evidence>
<keyword evidence="6" id="KW-1185">Reference proteome</keyword>
<dbReference type="SMART" id="SM00028">
    <property type="entry name" value="TPR"/>
    <property type="match status" value="7"/>
</dbReference>
<dbReference type="PROSITE" id="PS50005">
    <property type="entry name" value="TPR"/>
    <property type="match status" value="6"/>
</dbReference>
<dbReference type="Gene3D" id="1.25.40.10">
    <property type="entry name" value="Tetratricopeptide repeat domain"/>
    <property type="match status" value="4"/>
</dbReference>
<dbReference type="Pfam" id="PF12895">
    <property type="entry name" value="ANAPC3"/>
    <property type="match status" value="1"/>
</dbReference>
<dbReference type="InterPro" id="IPR019734">
    <property type="entry name" value="TPR_rpt"/>
</dbReference>
<evidence type="ECO:0000256" key="3">
    <source>
        <dbReference type="PROSITE-ProRule" id="PRU00339"/>
    </source>
</evidence>
<feature type="repeat" description="TPR" evidence="3">
    <location>
        <begin position="523"/>
        <end position="556"/>
    </location>
</feature>
<keyword evidence="1 3" id="KW-0802">TPR repeat</keyword>
<protein>
    <submittedName>
        <fullName evidence="5">Anaphase-promoting complex subunit cdc27</fullName>
    </submittedName>
</protein>
<feature type="compositionally biased region" description="Polar residues" evidence="4">
    <location>
        <begin position="460"/>
        <end position="470"/>
    </location>
</feature>
<dbReference type="EMBL" id="JAPDRL010000021">
    <property type="protein sequence ID" value="KAJ9666182.1"/>
    <property type="molecule type" value="Genomic_DNA"/>
</dbReference>
<feature type="repeat" description="TPR" evidence="3">
    <location>
        <begin position="761"/>
        <end position="794"/>
    </location>
</feature>
<feature type="repeat" description="TPR" evidence="3">
    <location>
        <begin position="126"/>
        <end position="159"/>
    </location>
</feature>
<reference evidence="5" key="1">
    <citation type="submission" date="2022-10" db="EMBL/GenBank/DDBJ databases">
        <title>Culturing micro-colonial fungi from biological soil crusts in the Mojave desert and describing Neophaeococcomyces mojavensis, and introducing the new genera and species Taxawa tesnikishii.</title>
        <authorList>
            <person name="Kurbessoian T."/>
            <person name="Stajich J.E."/>
        </authorList>
    </citation>
    <scope>NUCLEOTIDE SEQUENCE</scope>
    <source>
        <strain evidence="5">TK_1</strain>
    </source>
</reference>
<dbReference type="PROSITE" id="PS50293">
    <property type="entry name" value="TPR_REGION"/>
    <property type="match status" value="1"/>
</dbReference>
<gene>
    <name evidence="5" type="primary">CDC27</name>
    <name evidence="5" type="ORF">H2201_003616</name>
</gene>
<evidence type="ECO:0000256" key="1">
    <source>
        <dbReference type="ARBA" id="ARBA00022803"/>
    </source>
</evidence>
<feature type="repeat" description="TPR" evidence="3">
    <location>
        <begin position="625"/>
        <end position="658"/>
    </location>
</feature>
<feature type="repeat" description="TPR" evidence="3">
    <location>
        <begin position="659"/>
        <end position="692"/>
    </location>
</feature>
<feature type="compositionally biased region" description="Basic and acidic residues" evidence="4">
    <location>
        <begin position="405"/>
        <end position="417"/>
    </location>
</feature>
<dbReference type="Proteomes" id="UP001172684">
    <property type="component" value="Unassembled WGS sequence"/>
</dbReference>
<dbReference type="PANTHER" id="PTHR12558:SF13">
    <property type="entry name" value="CELL DIVISION CYCLE PROTEIN 27 HOMOLOG"/>
    <property type="match status" value="1"/>
</dbReference>
<dbReference type="SUPFAM" id="SSF81901">
    <property type="entry name" value="HCP-like"/>
    <property type="match status" value="1"/>
</dbReference>
<feature type="repeat" description="TPR" evidence="3">
    <location>
        <begin position="591"/>
        <end position="624"/>
    </location>
</feature>